<dbReference type="AlphaFoldDB" id="I2F8Q0"/>
<dbReference type="KEGG" id="mpg:Theba_2704"/>
<sequence>MPGLDIVELENLVVKRVTEPVSDNGEVRYSKEKGVGGRTL</sequence>
<dbReference type="Proteomes" id="UP000002881">
    <property type="component" value="Chromosome"/>
</dbReference>
<dbReference type="HOGENOM" id="CLU_3292252_0_0_0"/>
<evidence type="ECO:0000313" key="1">
    <source>
        <dbReference type="EMBL" id="AFK08303.1"/>
    </source>
</evidence>
<evidence type="ECO:0000313" key="2">
    <source>
        <dbReference type="Proteomes" id="UP000002881"/>
    </source>
</evidence>
<name>I2F8Q0_9BACT</name>
<accession>I2F8Q0</accession>
<protein>
    <submittedName>
        <fullName evidence="1">Uncharacterized protein</fullName>
    </submittedName>
</protein>
<organism evidence="1 2">
    <name type="scientific">Mesotoga prima MesG1.Ag.4.2</name>
    <dbReference type="NCBI Taxonomy" id="660470"/>
    <lineage>
        <taxon>Bacteria</taxon>
        <taxon>Thermotogati</taxon>
        <taxon>Thermotogota</taxon>
        <taxon>Thermotogae</taxon>
        <taxon>Kosmotogales</taxon>
        <taxon>Kosmotogaceae</taxon>
        <taxon>Mesotoga</taxon>
    </lineage>
</organism>
<dbReference type="EMBL" id="CP003532">
    <property type="protein sequence ID" value="AFK08303.1"/>
    <property type="molecule type" value="Genomic_DNA"/>
</dbReference>
<gene>
    <name evidence="1" type="ORF">Theba_2704</name>
</gene>
<reference evidence="1 2" key="1">
    <citation type="journal article" date="2012" name="Genome Biol. Evol.">
        <title>Genome Sequence of the Mesophilic Thermotogales Bacterium Mesotoga prima MesG1.Ag.4.2 Reveals the Largest Thermotogales Genome To Date.</title>
        <authorList>
            <person name="Zhaxybayeva O."/>
            <person name="Swithers K.S."/>
            <person name="Foght J."/>
            <person name="Green A.G."/>
            <person name="Bruce D."/>
            <person name="Detter C."/>
            <person name="Han S."/>
            <person name="Teshima H."/>
            <person name="Han J."/>
            <person name="Woyke T."/>
            <person name="Pitluck S."/>
            <person name="Nolan M."/>
            <person name="Ivanova N."/>
            <person name="Pati A."/>
            <person name="Land M.L."/>
            <person name="Dlutek M."/>
            <person name="Doolittle W.F."/>
            <person name="Noll K.M."/>
            <person name="Nesbo C.L."/>
        </authorList>
    </citation>
    <scope>NUCLEOTIDE SEQUENCE [LARGE SCALE GENOMIC DNA]</scope>
    <source>
        <strain evidence="2">mesG1.Ag.4.2</strain>
    </source>
</reference>
<keyword evidence="2" id="KW-1185">Reference proteome</keyword>
<proteinExistence type="predicted"/>